<proteinExistence type="predicted"/>
<accession>A0A0F9PTL8</accession>
<dbReference type="EMBL" id="LAZR01002070">
    <property type="protein sequence ID" value="KKN34995.1"/>
    <property type="molecule type" value="Genomic_DNA"/>
</dbReference>
<sequence>MWWIPHWWDPKWKPEVDKPSRYPIWELSNVIATPHNIGSAEITRFSENVVRIIAENINNIANGKPPINQVDKEHQY</sequence>
<dbReference type="Gene3D" id="3.40.50.720">
    <property type="entry name" value="NAD(P)-binding Rossmann-like Domain"/>
    <property type="match status" value="2"/>
</dbReference>
<gene>
    <name evidence="1" type="ORF">LCGC14_0788090</name>
</gene>
<dbReference type="AlphaFoldDB" id="A0A0F9PTL8"/>
<evidence type="ECO:0008006" key="2">
    <source>
        <dbReference type="Google" id="ProtNLM"/>
    </source>
</evidence>
<organism evidence="1">
    <name type="scientific">marine sediment metagenome</name>
    <dbReference type="NCBI Taxonomy" id="412755"/>
    <lineage>
        <taxon>unclassified sequences</taxon>
        <taxon>metagenomes</taxon>
        <taxon>ecological metagenomes</taxon>
    </lineage>
</organism>
<comment type="caution">
    <text evidence="1">The sequence shown here is derived from an EMBL/GenBank/DDBJ whole genome shotgun (WGS) entry which is preliminary data.</text>
</comment>
<evidence type="ECO:0000313" key="1">
    <source>
        <dbReference type="EMBL" id="KKN34995.1"/>
    </source>
</evidence>
<protein>
    <recommendedName>
        <fullName evidence="2">D-isomer specific 2-hydroxyacid dehydrogenase NAD-binding domain-containing protein</fullName>
    </recommendedName>
</protein>
<name>A0A0F9PTL8_9ZZZZ</name>
<reference evidence="1" key="1">
    <citation type="journal article" date="2015" name="Nature">
        <title>Complex archaea that bridge the gap between prokaryotes and eukaryotes.</title>
        <authorList>
            <person name="Spang A."/>
            <person name="Saw J.H."/>
            <person name="Jorgensen S.L."/>
            <person name="Zaremba-Niedzwiedzka K."/>
            <person name="Martijn J."/>
            <person name="Lind A.E."/>
            <person name="van Eijk R."/>
            <person name="Schleper C."/>
            <person name="Guy L."/>
            <person name="Ettema T.J."/>
        </authorList>
    </citation>
    <scope>NUCLEOTIDE SEQUENCE</scope>
</reference>